<keyword evidence="1" id="KW-0812">Transmembrane</keyword>
<organism evidence="2">
    <name type="scientific">Klebsiella pneumoniae</name>
    <dbReference type="NCBI Taxonomy" id="573"/>
    <lineage>
        <taxon>Bacteria</taxon>
        <taxon>Pseudomonadati</taxon>
        <taxon>Pseudomonadota</taxon>
        <taxon>Gammaproteobacteria</taxon>
        <taxon>Enterobacterales</taxon>
        <taxon>Enterobacteriaceae</taxon>
        <taxon>Klebsiella/Raoultella group</taxon>
        <taxon>Klebsiella</taxon>
        <taxon>Klebsiella pneumoniae complex</taxon>
    </lineage>
</organism>
<protein>
    <submittedName>
        <fullName evidence="2">PepSY domain-containing protein</fullName>
    </submittedName>
</protein>
<dbReference type="Pfam" id="PF03929">
    <property type="entry name" value="PepSY_TM"/>
    <property type="match status" value="1"/>
</dbReference>
<feature type="transmembrane region" description="Helical" evidence="1">
    <location>
        <begin position="155"/>
        <end position="177"/>
    </location>
</feature>
<dbReference type="RefSeq" id="WP_064277544.1">
    <property type="nucleotide sequence ID" value="NZ_BAABZY010000001.1"/>
</dbReference>
<dbReference type="EMBL" id="SDCA01000044">
    <property type="protein sequence ID" value="TCW90463.1"/>
    <property type="molecule type" value="Genomic_DNA"/>
</dbReference>
<evidence type="ECO:0000256" key="1">
    <source>
        <dbReference type="SAM" id="Phobius"/>
    </source>
</evidence>
<sequence>MTTCTSRAAWLNLLRRLHFYIGLFIGPFIFVAALTGTLYVATPQLENWLYHDALHGLADGTPQPLSAQIAVAEEATQGNLRLLAVRPAPALGETTRIMFADTGLGESESRAIFVDPIALRVKGDMTVYGTSGILPLRQWIDYAHRSLLLGDSGRLYSELAASWMWVAALGGIALWAMTRPKRRLNNALQNHRRLHVTLGWGLLVGMLLFSATGLTWSQWAGGNVDKMRAAFGWLTPQVNTQLHGEMPMTHDPHAGHHMDAMTHDPHAGHHMDAMAMAQHQPALQLAQFDQALAAARQAGLNASRLEIRPPVSDDRAWTVNEIDRRWPTQVDAVAIDGTTMQVVDRTRFADFPLMAKLTRWGVDFHMGILFGLANQLLLVGFGCALCVTIGVGYRLWWIRRPPQAAWDPAHSLLQAWLSLAWPARSLVLGLAFALGLAMPLMGASLLLFIAVDYLRWRAATAMRMMKSSD</sequence>
<feature type="transmembrane region" description="Helical" evidence="1">
    <location>
        <begin position="20"/>
        <end position="41"/>
    </location>
</feature>
<dbReference type="PANTHER" id="PTHR34219:SF1">
    <property type="entry name" value="PEPSY DOMAIN-CONTAINING PROTEIN"/>
    <property type="match status" value="1"/>
</dbReference>
<dbReference type="PANTHER" id="PTHR34219">
    <property type="entry name" value="IRON-REGULATED INNER MEMBRANE PROTEIN-RELATED"/>
    <property type="match status" value="1"/>
</dbReference>
<keyword evidence="1" id="KW-0472">Membrane</keyword>
<feature type="transmembrane region" description="Helical" evidence="1">
    <location>
        <begin position="376"/>
        <end position="396"/>
    </location>
</feature>
<dbReference type="InterPro" id="IPR005625">
    <property type="entry name" value="PepSY-ass_TM"/>
</dbReference>
<comment type="caution">
    <text evidence="2">The sequence shown here is derived from an EMBL/GenBank/DDBJ whole genome shotgun (WGS) entry which is preliminary data.</text>
</comment>
<name>A0A483F2M7_KLEPN</name>
<accession>A0A483F2M7</accession>
<keyword evidence="1" id="KW-1133">Transmembrane helix</keyword>
<proteinExistence type="predicted"/>
<dbReference type="AlphaFoldDB" id="A0A483F2M7"/>
<feature type="transmembrane region" description="Helical" evidence="1">
    <location>
        <begin position="426"/>
        <end position="454"/>
    </location>
</feature>
<gene>
    <name evidence="2" type="ORF">ETE62_23980</name>
</gene>
<evidence type="ECO:0000313" key="2">
    <source>
        <dbReference type="EMBL" id="TCW90463.1"/>
    </source>
</evidence>
<feature type="transmembrane region" description="Helical" evidence="1">
    <location>
        <begin position="197"/>
        <end position="217"/>
    </location>
</feature>
<reference evidence="2" key="1">
    <citation type="submission" date="2019-01" db="EMBL/GenBank/DDBJ databases">
        <authorList>
            <person name="Lista F."/>
            <person name="Anselmo A."/>
        </authorList>
    </citation>
    <scope>NUCLEOTIDE SEQUENCE</scope>
    <source>
        <strain evidence="2">22S</strain>
    </source>
</reference>